<dbReference type="Proteomes" id="UP000544742">
    <property type="component" value="Unassembled WGS sequence"/>
</dbReference>
<feature type="transmembrane region" description="Helical" evidence="6">
    <location>
        <begin position="400"/>
        <end position="418"/>
    </location>
</feature>
<feature type="transmembrane region" description="Helical" evidence="6">
    <location>
        <begin position="103"/>
        <end position="126"/>
    </location>
</feature>
<evidence type="ECO:0000313" key="8">
    <source>
        <dbReference type="Proteomes" id="UP000544742"/>
    </source>
</evidence>
<comment type="subcellular location">
    <subcellularLocation>
        <location evidence="1">Cell membrane</location>
        <topology evidence="1">Multi-pass membrane protein</topology>
    </subcellularLocation>
</comment>
<feature type="transmembrane region" description="Helical" evidence="6">
    <location>
        <begin position="267"/>
        <end position="290"/>
    </location>
</feature>
<proteinExistence type="predicted"/>
<evidence type="ECO:0000313" key="7">
    <source>
        <dbReference type="EMBL" id="NLJ21959.1"/>
    </source>
</evidence>
<dbReference type="PANTHER" id="PTHR30250">
    <property type="entry name" value="PST FAMILY PREDICTED COLANIC ACID TRANSPORTER"/>
    <property type="match status" value="1"/>
</dbReference>
<evidence type="ECO:0000256" key="3">
    <source>
        <dbReference type="ARBA" id="ARBA00022692"/>
    </source>
</evidence>
<gene>
    <name evidence="7" type="ORF">GX426_02455</name>
</gene>
<dbReference type="AlphaFoldDB" id="A0A7K4AG74"/>
<keyword evidence="4 6" id="KW-1133">Transmembrane helix</keyword>
<evidence type="ECO:0000256" key="6">
    <source>
        <dbReference type="SAM" id="Phobius"/>
    </source>
</evidence>
<feature type="transmembrane region" description="Helical" evidence="6">
    <location>
        <begin position="180"/>
        <end position="208"/>
    </location>
</feature>
<name>A0A7K4AG74_METSH</name>
<feature type="transmembrane region" description="Helical" evidence="6">
    <location>
        <begin position="376"/>
        <end position="394"/>
    </location>
</feature>
<keyword evidence="5 6" id="KW-0472">Membrane</keyword>
<protein>
    <submittedName>
        <fullName evidence="7">Lipopolysaccharide biosynthesis protein</fullName>
    </submittedName>
</protein>
<dbReference type="EMBL" id="JAAYUN010000045">
    <property type="protein sequence ID" value="NLJ21959.1"/>
    <property type="molecule type" value="Genomic_DNA"/>
</dbReference>
<dbReference type="InterPro" id="IPR050833">
    <property type="entry name" value="Poly_Biosynth_Transport"/>
</dbReference>
<dbReference type="PANTHER" id="PTHR30250:SF11">
    <property type="entry name" value="O-ANTIGEN TRANSPORTER-RELATED"/>
    <property type="match status" value="1"/>
</dbReference>
<comment type="caution">
    <text evidence="7">The sequence shown here is derived from an EMBL/GenBank/DDBJ whole genome shotgun (WGS) entry which is preliminary data.</text>
</comment>
<evidence type="ECO:0000256" key="2">
    <source>
        <dbReference type="ARBA" id="ARBA00022475"/>
    </source>
</evidence>
<accession>A0A7K4AG74</accession>
<dbReference type="RefSeq" id="WP_276619589.1">
    <property type="nucleotide sequence ID" value="NZ_DAITXA010000015.1"/>
</dbReference>
<evidence type="ECO:0000256" key="4">
    <source>
        <dbReference type="ARBA" id="ARBA00022989"/>
    </source>
</evidence>
<feature type="transmembrane region" description="Helical" evidence="6">
    <location>
        <begin position="302"/>
        <end position="324"/>
    </location>
</feature>
<reference evidence="7 8" key="1">
    <citation type="journal article" date="2020" name="Biotechnol. Biofuels">
        <title>New insights from the biogas microbiome by comprehensive genome-resolved metagenomics of nearly 1600 species originating from multiple anaerobic digesters.</title>
        <authorList>
            <person name="Campanaro S."/>
            <person name="Treu L."/>
            <person name="Rodriguez-R L.M."/>
            <person name="Kovalovszki A."/>
            <person name="Ziels R.M."/>
            <person name="Maus I."/>
            <person name="Zhu X."/>
            <person name="Kougias P.G."/>
            <person name="Basile A."/>
            <person name="Luo G."/>
            <person name="Schluter A."/>
            <person name="Konstantinidis K.T."/>
            <person name="Angelidaki I."/>
        </authorList>
    </citation>
    <scope>NUCLEOTIDE SEQUENCE [LARGE SCALE GENOMIC DNA]</scope>
    <source>
        <strain evidence="7">AS27yjCOA_157</strain>
    </source>
</reference>
<keyword evidence="2" id="KW-1003">Cell membrane</keyword>
<sequence>MAWKPVMNFNLHRYLSCKAIAGMAGDGLYRTSFFMAFANIMSAGCGFFFWIIAARLYALEQVGLATALISSLALVALFSTLGFDSSIIRFLPLEDKGKVISTSFFVTTGASIIFGGICILLMMILTPSMPFWQDPGHSLAFILVAALNSIAVMGGYAFVADRKADHYFLQNLLQAIRIPALVPLAFLGVFGIFGAIGLGYLTAALYSLTKIQLSICRIRPQADREFIRKSLRFSSLNYLSSLLYAAPTLMMPILVLSLLDEAEAAKYYIAFALGTLVLIIPSSFGTSLFVEGSHGNSLKKSAFRAGGASLMIMLPAVLVLFFYGDQLLGLLRGEYVEGFGLLKIIALSSFPVACYSLFIPIQNVRMRVESIVKLNALRCILLLGLSYVMVNRYGILGAGYAWMITYMVIVIWVGWVALKEKWI</sequence>
<feature type="transmembrane region" description="Helical" evidence="6">
    <location>
        <begin position="344"/>
        <end position="364"/>
    </location>
</feature>
<feature type="transmembrane region" description="Helical" evidence="6">
    <location>
        <begin position="236"/>
        <end position="255"/>
    </location>
</feature>
<evidence type="ECO:0000256" key="5">
    <source>
        <dbReference type="ARBA" id="ARBA00023136"/>
    </source>
</evidence>
<evidence type="ECO:0000256" key="1">
    <source>
        <dbReference type="ARBA" id="ARBA00004651"/>
    </source>
</evidence>
<feature type="transmembrane region" description="Helical" evidence="6">
    <location>
        <begin position="33"/>
        <end position="52"/>
    </location>
</feature>
<organism evidence="7 8">
    <name type="scientific">Methanothrix soehngenii</name>
    <name type="common">Methanosaeta concilii</name>
    <dbReference type="NCBI Taxonomy" id="2223"/>
    <lineage>
        <taxon>Archaea</taxon>
        <taxon>Methanobacteriati</taxon>
        <taxon>Methanobacteriota</taxon>
        <taxon>Stenosarchaea group</taxon>
        <taxon>Methanomicrobia</taxon>
        <taxon>Methanotrichales</taxon>
        <taxon>Methanotrichaceae</taxon>
        <taxon>Methanothrix</taxon>
    </lineage>
</organism>
<feature type="transmembrane region" description="Helical" evidence="6">
    <location>
        <begin position="138"/>
        <end position="160"/>
    </location>
</feature>
<dbReference type="GO" id="GO:0005886">
    <property type="term" value="C:plasma membrane"/>
    <property type="evidence" value="ECO:0007669"/>
    <property type="project" value="UniProtKB-SubCell"/>
</dbReference>
<keyword evidence="3 6" id="KW-0812">Transmembrane</keyword>
<feature type="transmembrane region" description="Helical" evidence="6">
    <location>
        <begin position="64"/>
        <end position="83"/>
    </location>
</feature>